<evidence type="ECO:0000313" key="3">
    <source>
        <dbReference type="Proteomes" id="UP000753376"/>
    </source>
</evidence>
<dbReference type="EMBL" id="JAHKPV010000001">
    <property type="protein sequence ID" value="MBU2873108.1"/>
    <property type="molecule type" value="Genomic_DNA"/>
</dbReference>
<name>A0ABS6A4J6_9GAMM</name>
<dbReference type="PROSITE" id="PS51257">
    <property type="entry name" value="PROKAR_LIPOPROTEIN"/>
    <property type="match status" value="1"/>
</dbReference>
<keyword evidence="2" id="KW-0449">Lipoprotein</keyword>
<evidence type="ECO:0000256" key="1">
    <source>
        <dbReference type="SAM" id="SignalP"/>
    </source>
</evidence>
<organism evidence="2 3">
    <name type="scientific">Marinobacter salexigens</name>
    <dbReference type="NCBI Taxonomy" id="1925763"/>
    <lineage>
        <taxon>Bacteria</taxon>
        <taxon>Pseudomonadati</taxon>
        <taxon>Pseudomonadota</taxon>
        <taxon>Gammaproteobacteria</taxon>
        <taxon>Pseudomonadales</taxon>
        <taxon>Marinobacteraceae</taxon>
        <taxon>Marinobacter</taxon>
    </lineage>
</organism>
<dbReference type="Pfam" id="PF12790">
    <property type="entry name" value="T6SS-SciN"/>
    <property type="match status" value="1"/>
</dbReference>
<protein>
    <submittedName>
        <fullName evidence="2">Type VI secretion system lipoprotein TssJ</fullName>
    </submittedName>
</protein>
<gene>
    <name evidence="2" type="primary">tssJ</name>
    <name evidence="2" type="ORF">KO508_03720</name>
</gene>
<feature type="signal peptide" evidence="1">
    <location>
        <begin position="1"/>
        <end position="23"/>
    </location>
</feature>
<comment type="caution">
    <text evidence="2">The sequence shown here is derived from an EMBL/GenBank/DDBJ whole genome shotgun (WGS) entry which is preliminary data.</text>
</comment>
<accession>A0ABS6A4J6</accession>
<dbReference type="PANTHER" id="PTHR37625:SF4">
    <property type="entry name" value="OUTER MEMBRANE LIPOPROTEIN"/>
    <property type="match status" value="1"/>
</dbReference>
<dbReference type="InterPro" id="IPR017734">
    <property type="entry name" value="T6SS_SciN"/>
</dbReference>
<dbReference type="NCBIfam" id="TIGR03352">
    <property type="entry name" value="VI_chp_3"/>
    <property type="match status" value="1"/>
</dbReference>
<keyword evidence="3" id="KW-1185">Reference proteome</keyword>
<dbReference type="Proteomes" id="UP000753376">
    <property type="component" value="Unassembled WGS sequence"/>
</dbReference>
<reference evidence="2 3" key="1">
    <citation type="submission" date="2021-05" db="EMBL/GenBank/DDBJ databases">
        <title>Draft genomes of bacteria isolated from model marine particles.</title>
        <authorList>
            <person name="Datta M.S."/>
            <person name="Schwartzman J.A."/>
            <person name="Enke T.N."/>
            <person name="Saavedra J."/>
            <person name="Cermak N."/>
            <person name="Cordero O.X."/>
        </authorList>
    </citation>
    <scope>NUCLEOTIDE SEQUENCE [LARGE SCALE GENOMIC DNA]</scope>
    <source>
        <strain evidence="2 3">D2M19</strain>
    </source>
</reference>
<dbReference type="PANTHER" id="PTHR37625">
    <property type="entry name" value="OUTER MEMBRANE LIPOPROTEIN-RELATED"/>
    <property type="match status" value="1"/>
</dbReference>
<keyword evidence="1" id="KW-0732">Signal</keyword>
<proteinExistence type="predicted"/>
<dbReference type="RefSeq" id="WP_216006960.1">
    <property type="nucleotide sequence ID" value="NZ_JAHKPV010000001.1"/>
</dbReference>
<sequence>MIYAMRWAMVLVAAIALTGCVVANTIVTPYTDLHFASHGNINPDASGRSSPLVVRVYELKSAGKFKDAGFFEIYDDAEALLGEDLLSDVEIIIRPARGHVHEMRLHKDTTHIGIVAAFRDIENAEWKLTLAADPRGYDNRRISIDSRAIAREDR</sequence>
<evidence type="ECO:0000313" key="2">
    <source>
        <dbReference type="EMBL" id="MBU2873108.1"/>
    </source>
</evidence>
<feature type="chain" id="PRO_5045560182" evidence="1">
    <location>
        <begin position="24"/>
        <end position="154"/>
    </location>
</feature>